<dbReference type="EMBL" id="AP023214">
    <property type="protein sequence ID" value="BCG49275.1"/>
    <property type="molecule type" value="Genomic_DNA"/>
</dbReference>
<protein>
    <recommendedName>
        <fullName evidence="3">S-adenosyl-methyltransferase MraW</fullName>
    </recommendedName>
</protein>
<dbReference type="KEGG" id="crr:CRDco_0550"/>
<dbReference type="AlphaFoldDB" id="A0A7R7AC19"/>
<keyword evidence="2" id="KW-1185">Reference proteome</keyword>
<dbReference type="Proteomes" id="UP000595596">
    <property type="component" value="Chromosome"/>
</dbReference>
<evidence type="ECO:0000313" key="1">
    <source>
        <dbReference type="EMBL" id="BCG49275.1"/>
    </source>
</evidence>
<evidence type="ECO:0000313" key="2">
    <source>
        <dbReference type="Proteomes" id="UP000595596"/>
    </source>
</evidence>
<name>A0A7R7AC19_CARRU</name>
<dbReference type="Gene3D" id="3.40.50.150">
    <property type="entry name" value="Vaccinia Virus protein VP39"/>
    <property type="match status" value="1"/>
</dbReference>
<evidence type="ECO:0008006" key="3">
    <source>
        <dbReference type="Google" id="ProtNLM"/>
    </source>
</evidence>
<organism evidence="1 2">
    <name type="scientific">Candidatus Carsonella ruddii</name>
    <name type="common">Diaphorina cf. continua</name>
    <dbReference type="NCBI Taxonomy" id="2661587"/>
    <lineage>
        <taxon>Bacteria</taxon>
        <taxon>Pseudomonadati</taxon>
        <taxon>Pseudomonadota</taxon>
        <taxon>Gammaproteobacteria</taxon>
        <taxon>Oceanospirillales</taxon>
        <taxon>Halomonadaceae</taxon>
        <taxon>Zymobacter group</taxon>
        <taxon>Candidatus Carsonella</taxon>
    </lineage>
</organism>
<proteinExistence type="predicted"/>
<accession>A0A7R7AC19</accession>
<sequence>MINKHITLLPNKFKKNINCIDLTFGFGGYNSVLNSYKLLVSIDKNLYSKFVSKKKYNKNFFIFITKIKNLKNILKRFKFNRINLLIYDQGFNSCEIKNFFYFFKKKKYLLKKNIINNNLKYVFNDLICYFSRKLLFIINTFSIYEQMKIVLFLKKIKKFNLKKIKINFFEISLNNGFKKSLMNFVYVKKNL</sequence>
<gene>
    <name evidence="1" type="ORF">CRDco_0550</name>
</gene>
<dbReference type="RefSeq" id="WP_201329564.1">
    <property type="nucleotide sequence ID" value="NZ_AP023214.1"/>
</dbReference>
<reference evidence="1 2" key="1">
    <citation type="journal article" date="2020" name="Genome Biol. Evol.">
        <title>Comparative Genomics Underlines Multiple Roles of Profftella, an Obligate Symbiont of Psyllids: Providing Toxins, Vitamins, and Carotenoids.</title>
        <authorList>
            <person name="Nakabachi A."/>
            <person name="Piel J."/>
            <person name="Malenovsky I."/>
            <person name="Hirose Y."/>
        </authorList>
    </citation>
    <scope>NUCLEOTIDE SEQUENCE [LARGE SCALE GENOMIC DNA]</scope>
    <source>
        <strain evidence="1 2">Dco</strain>
    </source>
</reference>
<dbReference type="InterPro" id="IPR029063">
    <property type="entry name" value="SAM-dependent_MTases_sf"/>
</dbReference>